<dbReference type="PROSITE" id="PS00409">
    <property type="entry name" value="PROKAR_NTER_METHYL"/>
    <property type="match status" value="1"/>
</dbReference>
<evidence type="ECO:0000313" key="7">
    <source>
        <dbReference type="EMBL" id="ABW66327.1"/>
    </source>
</evidence>
<keyword evidence="4 6" id="KW-1133">Transmembrane helix</keyword>
<evidence type="ECO:0000256" key="1">
    <source>
        <dbReference type="ARBA" id="ARBA00004167"/>
    </source>
</evidence>
<dbReference type="OrthoDB" id="5432706at2"/>
<evidence type="ECO:0000256" key="6">
    <source>
        <dbReference type="SAM" id="Phobius"/>
    </source>
</evidence>
<dbReference type="EMBL" id="CP000859">
    <property type="protein sequence ID" value="ABW66327.1"/>
    <property type="molecule type" value="Genomic_DNA"/>
</dbReference>
<keyword evidence="3 6" id="KW-0812">Transmembrane</keyword>
<dbReference type="PANTHER" id="PTHR30093">
    <property type="entry name" value="GENERAL SECRETION PATHWAY PROTEIN G"/>
    <property type="match status" value="1"/>
</dbReference>
<evidence type="ECO:0000256" key="2">
    <source>
        <dbReference type="ARBA" id="ARBA00022481"/>
    </source>
</evidence>
<evidence type="ECO:0000313" key="8">
    <source>
        <dbReference type="Proteomes" id="UP000008561"/>
    </source>
</evidence>
<dbReference type="GO" id="GO:0016020">
    <property type="term" value="C:membrane"/>
    <property type="evidence" value="ECO:0007669"/>
    <property type="project" value="UniProtKB-SubCell"/>
</dbReference>
<evidence type="ECO:0000256" key="4">
    <source>
        <dbReference type="ARBA" id="ARBA00022989"/>
    </source>
</evidence>
<reference evidence="7 8" key="1">
    <citation type="submission" date="2007-10" db="EMBL/GenBank/DDBJ databases">
        <title>Complete sequence of Desulfococcus oleovorans Hxd3.</title>
        <authorList>
            <consortium name="US DOE Joint Genome Institute"/>
            <person name="Copeland A."/>
            <person name="Lucas S."/>
            <person name="Lapidus A."/>
            <person name="Barry K."/>
            <person name="Glavina del Rio T."/>
            <person name="Dalin E."/>
            <person name="Tice H."/>
            <person name="Pitluck S."/>
            <person name="Kiss H."/>
            <person name="Brettin T."/>
            <person name="Bruce D."/>
            <person name="Detter J.C."/>
            <person name="Han C."/>
            <person name="Schmutz J."/>
            <person name="Larimer F."/>
            <person name="Land M."/>
            <person name="Hauser L."/>
            <person name="Kyrpides N."/>
            <person name="Kim E."/>
            <person name="Wawrik B."/>
            <person name="Richardson P."/>
        </authorList>
    </citation>
    <scope>NUCLEOTIDE SEQUENCE [LARGE SCALE GENOMIC DNA]</scope>
    <source>
        <strain evidence="8">DSM 6200 / JCM 39069 / Hxd3</strain>
    </source>
</reference>
<dbReference type="KEGG" id="dol:Dole_0517"/>
<dbReference type="HOGENOM" id="CLU_091705_7_1_7"/>
<protein>
    <submittedName>
        <fullName evidence="7">Tfp pilus assembly protein, major pilin</fullName>
    </submittedName>
</protein>
<proteinExistence type="predicted"/>
<dbReference type="Gene3D" id="3.30.700.10">
    <property type="entry name" value="Glycoprotein, Type 4 Pilin"/>
    <property type="match status" value="1"/>
</dbReference>
<dbReference type="STRING" id="96561.Dole_0517"/>
<comment type="subcellular location">
    <subcellularLocation>
        <location evidence="1">Membrane</location>
        <topology evidence="1">Single-pass membrane protein</topology>
    </subcellularLocation>
</comment>
<dbReference type="InterPro" id="IPR045584">
    <property type="entry name" value="Pilin-like"/>
</dbReference>
<dbReference type="SUPFAM" id="SSF54523">
    <property type="entry name" value="Pili subunits"/>
    <property type="match status" value="1"/>
</dbReference>
<keyword evidence="5 6" id="KW-0472">Membrane</keyword>
<dbReference type="Pfam" id="PF07963">
    <property type="entry name" value="N_methyl"/>
    <property type="match status" value="1"/>
</dbReference>
<evidence type="ECO:0000256" key="5">
    <source>
        <dbReference type="ARBA" id="ARBA00023136"/>
    </source>
</evidence>
<keyword evidence="8" id="KW-1185">Reference proteome</keyword>
<dbReference type="eggNOG" id="COG4969">
    <property type="taxonomic scope" value="Bacteria"/>
</dbReference>
<name>A8ZU15_DESOH</name>
<gene>
    <name evidence="7" type="ordered locus">Dole_0517</name>
</gene>
<evidence type="ECO:0000256" key="3">
    <source>
        <dbReference type="ARBA" id="ARBA00022692"/>
    </source>
</evidence>
<feature type="transmembrane region" description="Helical" evidence="6">
    <location>
        <begin position="21"/>
        <end position="42"/>
    </location>
</feature>
<dbReference type="PANTHER" id="PTHR30093:SF44">
    <property type="entry name" value="TYPE II SECRETION SYSTEM CORE PROTEIN G"/>
    <property type="match status" value="1"/>
</dbReference>
<dbReference type="InterPro" id="IPR012902">
    <property type="entry name" value="N_methyl_site"/>
</dbReference>
<dbReference type="AlphaFoldDB" id="A8ZU15"/>
<keyword evidence="2" id="KW-0488">Methylation</keyword>
<accession>A8ZU15</accession>
<sequence length="151" mass="16281">MLRKMRAKVTLGTQGFTLIELMIVIAIIGILAAIAIPNFIAYRNKTFCSATESDANSIASAIADYFSIPANVSVTDGSLESDANGKTYVGTELSNGNTWDVDATNMDNIVIEVTDVSGRCPDDYQTAMDATVSPRGYWDGNSLYVKSMTME</sequence>
<dbReference type="Proteomes" id="UP000008561">
    <property type="component" value="Chromosome"/>
</dbReference>
<organism evidence="7 8">
    <name type="scientific">Desulfosudis oleivorans (strain DSM 6200 / JCM 39069 / Hxd3)</name>
    <name type="common">Desulfococcus oleovorans</name>
    <dbReference type="NCBI Taxonomy" id="96561"/>
    <lineage>
        <taxon>Bacteria</taxon>
        <taxon>Pseudomonadati</taxon>
        <taxon>Thermodesulfobacteriota</taxon>
        <taxon>Desulfobacteria</taxon>
        <taxon>Desulfobacterales</taxon>
        <taxon>Desulfosudaceae</taxon>
        <taxon>Desulfosudis</taxon>
    </lineage>
</organism>
<dbReference type="RefSeq" id="WP_012173946.1">
    <property type="nucleotide sequence ID" value="NC_009943.1"/>
</dbReference>
<dbReference type="NCBIfam" id="TIGR02532">
    <property type="entry name" value="IV_pilin_GFxxxE"/>
    <property type="match status" value="1"/>
</dbReference>